<accession>A0A4Q7UEW1</accession>
<dbReference type="OrthoDB" id="5198169at2"/>
<gene>
    <name evidence="1" type="ORF">EV382_2904</name>
</gene>
<evidence type="ECO:0000313" key="1">
    <source>
        <dbReference type="EMBL" id="RZT79676.1"/>
    </source>
</evidence>
<organism evidence="1 2">
    <name type="scientific">Micromonospora violae</name>
    <dbReference type="NCBI Taxonomy" id="1278207"/>
    <lineage>
        <taxon>Bacteria</taxon>
        <taxon>Bacillati</taxon>
        <taxon>Actinomycetota</taxon>
        <taxon>Actinomycetes</taxon>
        <taxon>Micromonosporales</taxon>
        <taxon>Micromonosporaceae</taxon>
        <taxon>Micromonospora</taxon>
    </lineage>
</organism>
<reference evidence="1 2" key="1">
    <citation type="submission" date="2019-02" db="EMBL/GenBank/DDBJ databases">
        <title>Sequencing the genomes of 1000 actinobacteria strains.</title>
        <authorList>
            <person name="Klenk H.-P."/>
        </authorList>
    </citation>
    <scope>NUCLEOTIDE SEQUENCE [LARGE SCALE GENOMIC DNA]</scope>
    <source>
        <strain evidence="1 2">DSM 45888</strain>
    </source>
</reference>
<protein>
    <recommendedName>
        <fullName evidence="3">DUF4276 family protein</fullName>
    </recommendedName>
</protein>
<proteinExistence type="predicted"/>
<dbReference type="Proteomes" id="UP000293781">
    <property type="component" value="Unassembled WGS sequence"/>
</dbReference>
<sequence length="216" mass="24421">MTAKRGEHRSVVVILGEDDNDRKTIQILVAALRTDIPRGSLKPLRKPMSLVRNVPLQRLPSQSSKAAALLRAVDVNTPIRAVLMHEDADEVEPAHEKLITKIEDSHRSLRWPVLAVVPAWEMETWWFLFPDAVHAIRPTWRRPDQFAGRDVGKIRNAKEELKKAVTPPGARPSFQTYTEADSIAIAEKIVTLGQLTAPWFARSASWETFLDKVKQL</sequence>
<comment type="caution">
    <text evidence="1">The sequence shown here is derived from an EMBL/GenBank/DDBJ whole genome shotgun (WGS) entry which is preliminary data.</text>
</comment>
<dbReference type="AlphaFoldDB" id="A0A4Q7UEW1"/>
<evidence type="ECO:0000313" key="2">
    <source>
        <dbReference type="Proteomes" id="UP000293781"/>
    </source>
</evidence>
<evidence type="ECO:0008006" key="3">
    <source>
        <dbReference type="Google" id="ProtNLM"/>
    </source>
</evidence>
<dbReference type="EMBL" id="SHKK01000001">
    <property type="protein sequence ID" value="RZT79676.1"/>
    <property type="molecule type" value="Genomic_DNA"/>
</dbReference>
<name>A0A4Q7UEW1_9ACTN</name>
<dbReference type="RefSeq" id="WP_130402266.1">
    <property type="nucleotide sequence ID" value="NZ_SHKK01000001.1"/>
</dbReference>
<keyword evidence="2" id="KW-1185">Reference proteome</keyword>